<sequence length="409" mass="44096">MDKAPLRILIVGSGGREHAFAWALSKSPLVEKVFCTPGNGGTEQEGSKIMNCQPTIQPLDFEALVEFAKTAKINLAIPCSDVPIVAAARLEGSKVWAKNFMVRHGIPTAQYRSFTDATEAMKYVQNDAIGPLVVKASGLAAGKGVIMPTSPLEATDAIKNIMVDKVFGQAGDEIVVEELLTGHEISINFITDGEVLRMFPAGQDAERILDGNLGLNTGGMGVYAPTSLITPLQLKEVEKTILQPTIDGMRQEGYPFVGFICIGLMMTNSGPMLIEYNARFGDPQAQTLLPMMDSESDLAEIIVACTERKLSEVHLGFQDKSAVSVVLASKGYPESYEIGKPISIDTWPTGLIFHSGTRMVGEDLLTSGGRVIAVVSMSNTLEQAVEEAYEGAQHVTFEGKYYRSDIGKL</sequence>
<comment type="catalytic activity">
    <reaction evidence="10">
        <text>2-formamido-N(1)-(5-O-phospho-beta-D-ribosyl)acetamidine + ATP = 5-amino-1-(5-phospho-beta-D-ribosyl)imidazole + ADP + phosphate + H(+)</text>
        <dbReference type="Rhea" id="RHEA:23032"/>
        <dbReference type="ChEBI" id="CHEBI:15378"/>
        <dbReference type="ChEBI" id="CHEBI:30616"/>
        <dbReference type="ChEBI" id="CHEBI:43474"/>
        <dbReference type="ChEBI" id="CHEBI:137981"/>
        <dbReference type="ChEBI" id="CHEBI:147287"/>
        <dbReference type="ChEBI" id="CHEBI:456216"/>
        <dbReference type="EC" id="6.3.3.1"/>
    </reaction>
</comment>
<dbReference type="Pfam" id="PF02844">
    <property type="entry name" value="GARS_N"/>
    <property type="match status" value="1"/>
</dbReference>
<dbReference type="InterPro" id="IPR037123">
    <property type="entry name" value="PRibGlycinamide_synth_C_sf"/>
</dbReference>
<dbReference type="GO" id="GO:0004641">
    <property type="term" value="F:phosphoribosylformylglycinamidine cyclo-ligase activity"/>
    <property type="evidence" value="ECO:0007669"/>
    <property type="project" value="UniProtKB-EC"/>
</dbReference>
<protein>
    <recommendedName>
        <fullName evidence="2">phosphoribosylamine--glycine ligase</fullName>
        <ecNumber evidence="2">6.3.4.13</ecNumber>
    </recommendedName>
    <alternativeName>
        <fullName evidence="8">Glycinamide ribonucleotide synthetase</fullName>
    </alternativeName>
    <alternativeName>
        <fullName evidence="9">Phosphoribosylglycinamide synthetase</fullName>
    </alternativeName>
</protein>
<evidence type="ECO:0000256" key="2">
    <source>
        <dbReference type="ARBA" id="ARBA00013255"/>
    </source>
</evidence>
<dbReference type="SUPFAM" id="SSF51246">
    <property type="entry name" value="Rudiment single hybrid motif"/>
    <property type="match status" value="1"/>
</dbReference>
<dbReference type="FunFam" id="3.30.1490.20:FF:000006">
    <property type="entry name" value="phosphoribosylamine--glycine ligase, chloroplastic-like"/>
    <property type="match status" value="1"/>
</dbReference>
<comment type="caution">
    <text evidence="13">The sequence shown here is derived from an EMBL/GenBank/DDBJ whole genome shotgun (WGS) entry which is preliminary data.</text>
</comment>
<dbReference type="GO" id="GO:0046872">
    <property type="term" value="F:metal ion binding"/>
    <property type="evidence" value="ECO:0007669"/>
    <property type="project" value="InterPro"/>
</dbReference>
<evidence type="ECO:0000256" key="1">
    <source>
        <dbReference type="ARBA" id="ARBA00005174"/>
    </source>
</evidence>
<dbReference type="InterPro" id="IPR013815">
    <property type="entry name" value="ATP_grasp_subdomain_1"/>
</dbReference>
<dbReference type="OrthoDB" id="2018833at2759"/>
<dbReference type="Pfam" id="PF01071">
    <property type="entry name" value="GARS_A"/>
    <property type="match status" value="1"/>
</dbReference>
<keyword evidence="4 11" id="KW-0547">Nucleotide-binding</keyword>
<gene>
    <name evidence="13" type="ORF">THAR02_03578</name>
</gene>
<dbReference type="Proteomes" id="UP000034112">
    <property type="component" value="Unassembled WGS sequence"/>
</dbReference>
<dbReference type="Gene3D" id="3.40.50.20">
    <property type="match status" value="1"/>
</dbReference>
<dbReference type="PROSITE" id="PS50975">
    <property type="entry name" value="ATP_GRASP"/>
    <property type="match status" value="1"/>
</dbReference>
<dbReference type="Gene3D" id="3.30.1490.20">
    <property type="entry name" value="ATP-grasp fold, A domain"/>
    <property type="match status" value="1"/>
</dbReference>
<name>A0A0F9XH19_TRIHA</name>
<accession>A0A0F9XH19</accession>
<dbReference type="GO" id="GO:0005524">
    <property type="term" value="F:ATP binding"/>
    <property type="evidence" value="ECO:0007669"/>
    <property type="project" value="UniProtKB-UniRule"/>
</dbReference>
<dbReference type="SMART" id="SM01209">
    <property type="entry name" value="GARS_A"/>
    <property type="match status" value="1"/>
</dbReference>
<dbReference type="AlphaFoldDB" id="A0A0F9XH19"/>
<comment type="similarity">
    <text evidence="7">Belongs to the GARS family.</text>
</comment>
<evidence type="ECO:0000256" key="11">
    <source>
        <dbReference type="PROSITE-ProRule" id="PRU00409"/>
    </source>
</evidence>
<keyword evidence="3 13" id="KW-0436">Ligase</keyword>
<dbReference type="EMBL" id="JOKZ01000081">
    <property type="protein sequence ID" value="KKP04301.1"/>
    <property type="molecule type" value="Genomic_DNA"/>
</dbReference>
<dbReference type="Gene3D" id="3.90.600.10">
    <property type="entry name" value="Phosphoribosylglycinamide synthetase, C-terminal domain"/>
    <property type="match status" value="1"/>
</dbReference>
<evidence type="ECO:0000259" key="12">
    <source>
        <dbReference type="PROSITE" id="PS50975"/>
    </source>
</evidence>
<evidence type="ECO:0000313" key="13">
    <source>
        <dbReference type="EMBL" id="KKP04301.1"/>
    </source>
</evidence>
<dbReference type="SUPFAM" id="SSF56059">
    <property type="entry name" value="Glutathione synthetase ATP-binding domain-like"/>
    <property type="match status" value="1"/>
</dbReference>
<dbReference type="SMART" id="SM01210">
    <property type="entry name" value="GARS_C"/>
    <property type="match status" value="1"/>
</dbReference>
<evidence type="ECO:0000256" key="8">
    <source>
        <dbReference type="ARBA" id="ARBA00042242"/>
    </source>
</evidence>
<evidence type="ECO:0000256" key="10">
    <source>
        <dbReference type="ARBA" id="ARBA00049057"/>
    </source>
</evidence>
<dbReference type="InterPro" id="IPR020561">
    <property type="entry name" value="PRibGlycinamid_synth_ATP-grasp"/>
</dbReference>
<dbReference type="InterPro" id="IPR020560">
    <property type="entry name" value="PRibGlycinamide_synth_C-dom"/>
</dbReference>
<evidence type="ECO:0000256" key="3">
    <source>
        <dbReference type="ARBA" id="ARBA00022598"/>
    </source>
</evidence>
<dbReference type="PANTHER" id="PTHR43472">
    <property type="entry name" value="PHOSPHORIBOSYLAMINE--GLYCINE LIGASE"/>
    <property type="match status" value="1"/>
</dbReference>
<dbReference type="NCBIfam" id="TIGR00877">
    <property type="entry name" value="purD"/>
    <property type="match status" value="1"/>
</dbReference>
<proteinExistence type="inferred from homology"/>
<dbReference type="InterPro" id="IPR000115">
    <property type="entry name" value="PRibGlycinamide_synth"/>
</dbReference>
<reference evidence="14" key="1">
    <citation type="journal article" date="2015" name="Genome Announc.">
        <title>Draft whole-genome sequence of the biocontrol agent Trichoderma harzianum T6776.</title>
        <authorList>
            <person name="Baroncelli R."/>
            <person name="Piaggeschi G."/>
            <person name="Fiorini L."/>
            <person name="Bertolini E."/>
            <person name="Zapparata A."/>
            <person name="Pe M.E."/>
            <person name="Sarrocco S."/>
            <person name="Vannacci G."/>
        </authorList>
    </citation>
    <scope>NUCLEOTIDE SEQUENCE [LARGE SCALE GENOMIC DNA]</scope>
    <source>
        <strain evidence="14">T6776</strain>
    </source>
</reference>
<evidence type="ECO:0000256" key="5">
    <source>
        <dbReference type="ARBA" id="ARBA00022755"/>
    </source>
</evidence>
<dbReference type="PANTHER" id="PTHR43472:SF1">
    <property type="entry name" value="PHOSPHORIBOSYLAMINE--GLYCINE LIGASE, CHLOROPLASTIC"/>
    <property type="match status" value="1"/>
</dbReference>
<dbReference type="OMA" id="SSANWNC"/>
<dbReference type="GO" id="GO:0006189">
    <property type="term" value="P:'de novo' IMP biosynthetic process"/>
    <property type="evidence" value="ECO:0007669"/>
    <property type="project" value="UniProtKB-UniPathway"/>
</dbReference>
<dbReference type="InterPro" id="IPR011761">
    <property type="entry name" value="ATP-grasp"/>
</dbReference>
<dbReference type="GO" id="GO:0004637">
    <property type="term" value="F:phosphoribosylamine-glycine ligase activity"/>
    <property type="evidence" value="ECO:0007669"/>
    <property type="project" value="UniProtKB-EC"/>
</dbReference>
<evidence type="ECO:0000256" key="9">
    <source>
        <dbReference type="ARBA" id="ARBA00042864"/>
    </source>
</evidence>
<keyword evidence="6 11" id="KW-0067">ATP-binding</keyword>
<evidence type="ECO:0000313" key="14">
    <source>
        <dbReference type="Proteomes" id="UP000034112"/>
    </source>
</evidence>
<feature type="domain" description="ATP-grasp" evidence="12">
    <location>
        <begin position="98"/>
        <end position="307"/>
    </location>
</feature>
<dbReference type="SUPFAM" id="SSF52440">
    <property type="entry name" value="PreATP-grasp domain"/>
    <property type="match status" value="1"/>
</dbReference>
<keyword evidence="5" id="KW-0658">Purine biosynthesis</keyword>
<dbReference type="Gene3D" id="3.30.470.20">
    <property type="entry name" value="ATP-grasp fold, B domain"/>
    <property type="match status" value="1"/>
</dbReference>
<dbReference type="UniPathway" id="UPA00074">
    <property type="reaction ID" value="UER00125"/>
</dbReference>
<evidence type="ECO:0000256" key="7">
    <source>
        <dbReference type="ARBA" id="ARBA00038345"/>
    </source>
</evidence>
<dbReference type="Pfam" id="PF02843">
    <property type="entry name" value="GARS_C"/>
    <property type="match status" value="1"/>
</dbReference>
<dbReference type="InterPro" id="IPR016185">
    <property type="entry name" value="PreATP-grasp_dom_sf"/>
</dbReference>
<dbReference type="InterPro" id="IPR011054">
    <property type="entry name" value="Rudment_hybrid_motif"/>
</dbReference>
<dbReference type="EC" id="6.3.4.13" evidence="2"/>
<comment type="pathway">
    <text evidence="1">Purine metabolism; IMP biosynthesis via de novo pathway; N(1)-(5-phospho-D-ribosyl)glycinamide from 5-phospho-alpha-D-ribose 1-diphosphate: step 2/2.</text>
</comment>
<dbReference type="GO" id="GO:0009113">
    <property type="term" value="P:purine nucleobase biosynthetic process"/>
    <property type="evidence" value="ECO:0007669"/>
    <property type="project" value="InterPro"/>
</dbReference>
<dbReference type="InterPro" id="IPR020562">
    <property type="entry name" value="PRibGlycinamide_synth_N"/>
</dbReference>
<evidence type="ECO:0000256" key="6">
    <source>
        <dbReference type="ARBA" id="ARBA00022840"/>
    </source>
</evidence>
<organism evidence="13 14">
    <name type="scientific">Trichoderma harzianum</name>
    <name type="common">Hypocrea lixii</name>
    <dbReference type="NCBI Taxonomy" id="5544"/>
    <lineage>
        <taxon>Eukaryota</taxon>
        <taxon>Fungi</taxon>
        <taxon>Dikarya</taxon>
        <taxon>Ascomycota</taxon>
        <taxon>Pezizomycotina</taxon>
        <taxon>Sordariomycetes</taxon>
        <taxon>Hypocreomycetidae</taxon>
        <taxon>Hypocreales</taxon>
        <taxon>Hypocreaceae</taxon>
        <taxon>Trichoderma</taxon>
    </lineage>
</organism>
<evidence type="ECO:0000256" key="4">
    <source>
        <dbReference type="ARBA" id="ARBA00022741"/>
    </source>
</evidence>